<feature type="transmembrane region" description="Helical" evidence="7">
    <location>
        <begin position="6"/>
        <end position="23"/>
    </location>
</feature>
<gene>
    <name evidence="8" type="ORF">DAKH74_047040</name>
</gene>
<evidence type="ECO:0000256" key="6">
    <source>
        <dbReference type="SAM" id="MobiDB-lite"/>
    </source>
</evidence>
<dbReference type="InterPro" id="IPR000612">
    <property type="entry name" value="PMP3"/>
</dbReference>
<dbReference type="AlphaFoldDB" id="A0AAV5S3I4"/>
<protein>
    <submittedName>
        <fullName evidence="8">Sna2 protein</fullName>
    </submittedName>
</protein>
<dbReference type="GO" id="GO:0016020">
    <property type="term" value="C:membrane"/>
    <property type="evidence" value="ECO:0007669"/>
    <property type="project" value="UniProtKB-SubCell"/>
</dbReference>
<evidence type="ECO:0000256" key="1">
    <source>
        <dbReference type="ARBA" id="ARBA00004370"/>
    </source>
</evidence>
<evidence type="ECO:0000313" key="8">
    <source>
        <dbReference type="EMBL" id="GMM58088.1"/>
    </source>
</evidence>
<proteinExistence type="inferred from homology"/>
<feature type="region of interest" description="Disordered" evidence="6">
    <location>
        <begin position="64"/>
        <end position="90"/>
    </location>
</feature>
<keyword evidence="3 7" id="KW-0812">Transmembrane</keyword>
<name>A0AAV5S3I4_MAUHU</name>
<keyword evidence="5 7" id="KW-0472">Membrane</keyword>
<evidence type="ECO:0000256" key="2">
    <source>
        <dbReference type="ARBA" id="ARBA00009530"/>
    </source>
</evidence>
<organism evidence="8 9">
    <name type="scientific">Maudiozyma humilis</name>
    <name type="common">Sour dough yeast</name>
    <name type="synonym">Kazachstania humilis</name>
    <dbReference type="NCBI Taxonomy" id="51915"/>
    <lineage>
        <taxon>Eukaryota</taxon>
        <taxon>Fungi</taxon>
        <taxon>Dikarya</taxon>
        <taxon>Ascomycota</taxon>
        <taxon>Saccharomycotina</taxon>
        <taxon>Saccharomycetes</taxon>
        <taxon>Saccharomycetales</taxon>
        <taxon>Saccharomycetaceae</taxon>
        <taxon>Maudiozyma</taxon>
    </lineage>
</organism>
<feature type="transmembrane region" description="Helical" evidence="7">
    <location>
        <begin position="35"/>
        <end position="54"/>
    </location>
</feature>
<dbReference type="EMBL" id="BTGD01000018">
    <property type="protein sequence ID" value="GMM58088.1"/>
    <property type="molecule type" value="Genomic_DNA"/>
</dbReference>
<evidence type="ECO:0000313" key="9">
    <source>
        <dbReference type="Proteomes" id="UP001377567"/>
    </source>
</evidence>
<reference evidence="8 9" key="1">
    <citation type="journal article" date="2023" name="Elife">
        <title>Identification of key yeast species and microbe-microbe interactions impacting larval growth of Drosophila in the wild.</title>
        <authorList>
            <person name="Mure A."/>
            <person name="Sugiura Y."/>
            <person name="Maeda R."/>
            <person name="Honda K."/>
            <person name="Sakurai N."/>
            <person name="Takahashi Y."/>
            <person name="Watada M."/>
            <person name="Katoh T."/>
            <person name="Gotoh A."/>
            <person name="Gotoh Y."/>
            <person name="Taniguchi I."/>
            <person name="Nakamura K."/>
            <person name="Hayashi T."/>
            <person name="Katayama T."/>
            <person name="Uemura T."/>
            <person name="Hattori Y."/>
        </authorList>
    </citation>
    <scope>NUCLEOTIDE SEQUENCE [LARGE SCALE GENOMIC DNA]</scope>
    <source>
        <strain evidence="8 9">KH-74</strain>
    </source>
</reference>
<evidence type="ECO:0000256" key="4">
    <source>
        <dbReference type="ARBA" id="ARBA00022989"/>
    </source>
</evidence>
<comment type="similarity">
    <text evidence="2">Belongs to the UPF0057 (PMP3) family.</text>
</comment>
<accession>A0AAV5S3I4</accession>
<feature type="compositionally biased region" description="Basic and acidic residues" evidence="6">
    <location>
        <begin position="64"/>
        <end position="76"/>
    </location>
</feature>
<keyword evidence="9" id="KW-1185">Reference proteome</keyword>
<comment type="subcellular location">
    <subcellularLocation>
        <location evidence="1">Membrane</location>
    </subcellularLocation>
</comment>
<dbReference type="Pfam" id="PF01679">
    <property type="entry name" value="Pmp3"/>
    <property type="match status" value="1"/>
</dbReference>
<evidence type="ECO:0000256" key="5">
    <source>
        <dbReference type="ARBA" id="ARBA00023136"/>
    </source>
</evidence>
<keyword evidence="4 7" id="KW-1133">Transmembrane helix</keyword>
<evidence type="ECO:0000256" key="7">
    <source>
        <dbReference type="SAM" id="Phobius"/>
    </source>
</evidence>
<evidence type="ECO:0000256" key="3">
    <source>
        <dbReference type="ARBA" id="ARBA00022692"/>
    </source>
</evidence>
<comment type="caution">
    <text evidence="8">The sequence shown here is derived from an EMBL/GenBank/DDBJ whole genome shotgun (WGS) entry which is preliminary data.</text>
</comment>
<sequence length="90" mass="10432">MQLVDWILVFMAVFVPPVPVLCRRGWRSRDLRVNVALWLLGFIPCLAHALWVIASHPAHYRVRESRTDTDNERLLPPDDITPSRPRYGSV</sequence>
<dbReference type="Proteomes" id="UP001377567">
    <property type="component" value="Unassembled WGS sequence"/>
</dbReference>